<dbReference type="EMBL" id="JAJFAZ020000006">
    <property type="protein sequence ID" value="KAI5322075.1"/>
    <property type="molecule type" value="Genomic_DNA"/>
</dbReference>
<name>A0AAD4YUP2_PRUDU</name>
<organism evidence="1 2">
    <name type="scientific">Prunus dulcis</name>
    <name type="common">Almond</name>
    <name type="synonym">Amygdalus dulcis</name>
    <dbReference type="NCBI Taxonomy" id="3755"/>
    <lineage>
        <taxon>Eukaryota</taxon>
        <taxon>Viridiplantae</taxon>
        <taxon>Streptophyta</taxon>
        <taxon>Embryophyta</taxon>
        <taxon>Tracheophyta</taxon>
        <taxon>Spermatophyta</taxon>
        <taxon>Magnoliopsida</taxon>
        <taxon>eudicotyledons</taxon>
        <taxon>Gunneridae</taxon>
        <taxon>Pentapetalae</taxon>
        <taxon>rosids</taxon>
        <taxon>fabids</taxon>
        <taxon>Rosales</taxon>
        <taxon>Rosaceae</taxon>
        <taxon>Amygdaloideae</taxon>
        <taxon>Amygdaleae</taxon>
        <taxon>Prunus</taxon>
    </lineage>
</organism>
<accession>A0AAD4YUP2</accession>
<evidence type="ECO:0000313" key="1">
    <source>
        <dbReference type="EMBL" id="KAI5322075.1"/>
    </source>
</evidence>
<sequence length="101" mass="11227">METLPSPAPLKLSKELIIRYSMCQILRLKKRPHAQTNPGLIILLYMGMLHSSSRAPPSSSSMFFLLVLDFVSIHNVDRLLTCRSTCGALCCFNLLALTCST</sequence>
<gene>
    <name evidence="1" type="ORF">L3X38_031147</name>
</gene>
<dbReference type="AlphaFoldDB" id="A0AAD4YUP2"/>
<proteinExistence type="predicted"/>
<protein>
    <submittedName>
        <fullName evidence="1">Uncharacterized protein</fullName>
    </submittedName>
</protein>
<reference evidence="1 2" key="1">
    <citation type="journal article" date="2022" name="G3 (Bethesda)">
        <title>Whole-genome sequence and methylome profiling of the almond [Prunus dulcis (Mill.) D.A. Webb] cultivar 'Nonpareil'.</title>
        <authorList>
            <person name="D'Amico-Willman K.M."/>
            <person name="Ouma W.Z."/>
            <person name="Meulia T."/>
            <person name="Sideli G.M."/>
            <person name="Gradziel T.M."/>
            <person name="Fresnedo-Ramirez J."/>
        </authorList>
    </citation>
    <scope>NUCLEOTIDE SEQUENCE [LARGE SCALE GENOMIC DNA]</scope>
    <source>
        <strain evidence="1">Clone GOH B32 T37-40</strain>
    </source>
</reference>
<dbReference type="Proteomes" id="UP001054821">
    <property type="component" value="Chromosome 6"/>
</dbReference>
<keyword evidence="2" id="KW-1185">Reference proteome</keyword>
<comment type="caution">
    <text evidence="1">The sequence shown here is derived from an EMBL/GenBank/DDBJ whole genome shotgun (WGS) entry which is preliminary data.</text>
</comment>
<evidence type="ECO:0000313" key="2">
    <source>
        <dbReference type="Proteomes" id="UP001054821"/>
    </source>
</evidence>